<dbReference type="Proteomes" id="UP001497512">
    <property type="component" value="Chromosome 10"/>
</dbReference>
<evidence type="ECO:0000256" key="1">
    <source>
        <dbReference type="SAM" id="MobiDB-lite"/>
    </source>
</evidence>
<dbReference type="Pfam" id="PF12014">
    <property type="entry name" value="Cyclin_D1_bind"/>
    <property type="match status" value="1"/>
</dbReference>
<feature type="compositionally biased region" description="Basic and acidic residues" evidence="1">
    <location>
        <begin position="502"/>
        <end position="512"/>
    </location>
</feature>
<dbReference type="EMBL" id="OZ019902">
    <property type="protein sequence ID" value="CAK9195355.1"/>
    <property type="molecule type" value="Genomic_DNA"/>
</dbReference>
<sequence length="832" mass="90037">MKPVAVALATPVAGLTSQQCMFASTCGNWLVGGGGGGGQQQQQQQYRLSCSSLSSCSQVQFVNASLCSVTTCGNGAGHSLVVQEVSAAASHRMAVQSCDSSFAAGCSGLRRVGRGMDSGGRLNGGGCGHYRLARLRCLGSGDLSNNNNNSSNGPSERASRRDGASEGEAETGNGGGMEEEVASSPVWDLQARRKRMQAAAAKMGDPLLNMMSNASKKLQDYLDNYKQTRAKDTASVATTGGKEAAGVALETKWEQWQKVFAEAEEQESLATVLRFQMEEAIAIEDFQEAARLKGALDAVTATDTVAEVMVELKRALEEERYSDAALYRDKAGAGLVGWWAGLAEGENDPYGRIIKIYPAHGRLVAKGFSARQLATAAEGAALFEVFITKEGDRDFQQQAVYLQREFNVAESSAGLSKSMDLNMLDLENLAEDSSRDLKRTKDLLKDESGENKGKVEDAALSDEGLDKIMSFLKNRMPHVKLKVFKASHLKADIPKIVEKMMEAEEESRKQEDAGESNTTTRNGENAVGNKFPLDGKIPVGSRSSTIGEEEEKDNPIRLVVGGVLQNSVDSAPPRLPVRVPARLEPTSRNSFNFHIEDPDNSPAGAPLNEVAPSWKVATIATQAAADLMPDDVAKVLWNVEKVPVKVSKEIADIIRLAISQVQRRQGLFKCTSFSRINISKSSTDPLSGLYIGAFGPYTSEVVQLHRKYGHWENEQTSSSGQNLEFFEYVEAVKLTGDLNVPAGQVTFRARIGSESRFSHRGVYPEELGVVARYEGQGRLAEPGFRNPQWINGELVLLDGKGGNHTNGAALGFVYSVPERHFLVLFKRLCLSD</sequence>
<keyword evidence="3" id="KW-1185">Reference proteome</keyword>
<proteinExistence type="predicted"/>
<accession>A0ABP0TG87</accession>
<feature type="region of interest" description="Disordered" evidence="1">
    <location>
        <begin position="143"/>
        <end position="185"/>
    </location>
</feature>
<name>A0ABP0TG87_9BRYO</name>
<feature type="region of interest" description="Disordered" evidence="1">
    <location>
        <begin position="502"/>
        <end position="538"/>
    </location>
</feature>
<evidence type="ECO:0000313" key="2">
    <source>
        <dbReference type="EMBL" id="CAK9195355.1"/>
    </source>
</evidence>
<protein>
    <submittedName>
        <fullName evidence="2">Uncharacterized protein</fullName>
    </submittedName>
</protein>
<evidence type="ECO:0000313" key="3">
    <source>
        <dbReference type="Proteomes" id="UP001497512"/>
    </source>
</evidence>
<dbReference type="InterPro" id="IPR044680">
    <property type="entry name" value="EX1/2"/>
</dbReference>
<dbReference type="PANTHER" id="PTHR33917:SF3">
    <property type="entry name" value="PROTEIN EXECUTER 1, CHLOROPLASTIC"/>
    <property type="match status" value="1"/>
</dbReference>
<organism evidence="2 3">
    <name type="scientific">Sphagnum troendelagicum</name>
    <dbReference type="NCBI Taxonomy" id="128251"/>
    <lineage>
        <taxon>Eukaryota</taxon>
        <taxon>Viridiplantae</taxon>
        <taxon>Streptophyta</taxon>
        <taxon>Embryophyta</taxon>
        <taxon>Bryophyta</taxon>
        <taxon>Sphagnophytina</taxon>
        <taxon>Sphagnopsida</taxon>
        <taxon>Sphagnales</taxon>
        <taxon>Sphagnaceae</taxon>
        <taxon>Sphagnum</taxon>
    </lineage>
</organism>
<reference evidence="2" key="1">
    <citation type="submission" date="2024-02" db="EMBL/GenBank/DDBJ databases">
        <authorList>
            <consortium name="ELIXIR-Norway"/>
            <consortium name="Elixir Norway"/>
        </authorList>
    </citation>
    <scope>NUCLEOTIDE SEQUENCE</scope>
</reference>
<gene>
    <name evidence="2" type="ORF">CSSPTR1EN2_LOCUS2983</name>
</gene>
<dbReference type="PANTHER" id="PTHR33917">
    <property type="entry name" value="PROTEIN EXECUTER 1, CHLOROPLASTIC"/>
    <property type="match status" value="1"/>
</dbReference>